<evidence type="ECO:0000256" key="2">
    <source>
        <dbReference type="ARBA" id="ARBA00009399"/>
    </source>
</evidence>
<reference evidence="8 9" key="1">
    <citation type="submission" date="2021-03" db="EMBL/GenBank/DDBJ databases">
        <title>Antimicrobial resistance genes in bacteria isolated from Japanese honey, and their potential for conferring macrolide and lincosamide resistance in the American foulbrood pathogen Paenibacillus larvae.</title>
        <authorList>
            <person name="Okamoto M."/>
            <person name="Kumagai M."/>
            <person name="Kanamori H."/>
            <person name="Takamatsu D."/>
        </authorList>
    </citation>
    <scope>NUCLEOTIDE SEQUENCE [LARGE SCALE GENOMIC DNA]</scope>
    <source>
        <strain evidence="8 9">J15TS10</strain>
    </source>
</reference>
<feature type="transmembrane region" description="Helical" evidence="6">
    <location>
        <begin position="20"/>
        <end position="44"/>
    </location>
</feature>
<keyword evidence="9" id="KW-1185">Reference proteome</keyword>
<evidence type="ECO:0000256" key="3">
    <source>
        <dbReference type="ARBA" id="ARBA00022692"/>
    </source>
</evidence>
<evidence type="ECO:0000259" key="7">
    <source>
        <dbReference type="Pfam" id="PF04138"/>
    </source>
</evidence>
<keyword evidence="3 6" id="KW-0812">Transmembrane</keyword>
<accession>A0ABQ4MWI5</accession>
<comment type="subcellular location">
    <subcellularLocation>
        <location evidence="1">Membrane</location>
        <topology evidence="1">Multi-pass membrane protein</topology>
    </subcellularLocation>
</comment>
<evidence type="ECO:0000256" key="1">
    <source>
        <dbReference type="ARBA" id="ARBA00004141"/>
    </source>
</evidence>
<proteinExistence type="inferred from homology"/>
<evidence type="ECO:0000313" key="9">
    <source>
        <dbReference type="Proteomes" id="UP000681290"/>
    </source>
</evidence>
<organism evidence="8 9">
    <name type="scientific">Paenibacillus woosongensis</name>
    <dbReference type="NCBI Taxonomy" id="307580"/>
    <lineage>
        <taxon>Bacteria</taxon>
        <taxon>Bacillati</taxon>
        <taxon>Bacillota</taxon>
        <taxon>Bacilli</taxon>
        <taxon>Bacillales</taxon>
        <taxon>Paenibacillaceae</taxon>
        <taxon>Paenibacillus</taxon>
    </lineage>
</organism>
<evidence type="ECO:0000256" key="6">
    <source>
        <dbReference type="SAM" id="Phobius"/>
    </source>
</evidence>
<keyword evidence="5 6" id="KW-0472">Membrane</keyword>
<feature type="transmembrane region" description="Helical" evidence="6">
    <location>
        <begin position="110"/>
        <end position="131"/>
    </location>
</feature>
<name>A0ABQ4MWI5_9BACL</name>
<dbReference type="Proteomes" id="UP000681290">
    <property type="component" value="Unassembled WGS sequence"/>
</dbReference>
<dbReference type="Pfam" id="PF04138">
    <property type="entry name" value="GtrA_DPMS_TM"/>
    <property type="match status" value="1"/>
</dbReference>
<evidence type="ECO:0000256" key="4">
    <source>
        <dbReference type="ARBA" id="ARBA00022989"/>
    </source>
</evidence>
<dbReference type="EMBL" id="BOSM01000008">
    <property type="protein sequence ID" value="GIP60277.1"/>
    <property type="molecule type" value="Genomic_DNA"/>
</dbReference>
<feature type="transmembrane region" description="Helical" evidence="6">
    <location>
        <begin position="50"/>
        <end position="70"/>
    </location>
</feature>
<gene>
    <name evidence="8" type="ORF">J15TS10_40910</name>
</gene>
<dbReference type="InterPro" id="IPR051401">
    <property type="entry name" value="GtrA_CellWall_Glycosyl"/>
</dbReference>
<dbReference type="InterPro" id="IPR007267">
    <property type="entry name" value="GtrA_DPMS_TM"/>
</dbReference>
<sequence>MKVGIDLRTWLTKFMNKEFLRFVFVGGINTVATYIIYLVLLIFFNYSVSYTISYVAGILISFYLNTFFVFKEKVSFKKFVQFPLVYLVQYLINLIMILVFVEHFNVSKQIVPLIVIVITIPITFVLSKLIIRGK</sequence>
<evidence type="ECO:0000313" key="8">
    <source>
        <dbReference type="EMBL" id="GIP60277.1"/>
    </source>
</evidence>
<dbReference type="PANTHER" id="PTHR38459:SF1">
    <property type="entry name" value="PROPHAGE BACTOPRENOL-LINKED GLUCOSE TRANSLOCASE HOMOLOG"/>
    <property type="match status" value="1"/>
</dbReference>
<evidence type="ECO:0000256" key="5">
    <source>
        <dbReference type="ARBA" id="ARBA00023136"/>
    </source>
</evidence>
<feature type="domain" description="GtrA/DPMS transmembrane" evidence="7">
    <location>
        <begin position="21"/>
        <end position="131"/>
    </location>
</feature>
<comment type="caution">
    <text evidence="8">The sequence shown here is derived from an EMBL/GenBank/DDBJ whole genome shotgun (WGS) entry which is preliminary data.</text>
</comment>
<dbReference type="PANTHER" id="PTHR38459">
    <property type="entry name" value="PROPHAGE BACTOPRENOL-LINKED GLUCOSE TRANSLOCASE HOMOLOG"/>
    <property type="match status" value="1"/>
</dbReference>
<protein>
    <submittedName>
        <fullName evidence="8">Membrane protein</fullName>
    </submittedName>
</protein>
<comment type="similarity">
    <text evidence="2">Belongs to the GtrA family.</text>
</comment>
<feature type="transmembrane region" description="Helical" evidence="6">
    <location>
        <begin position="82"/>
        <end position="104"/>
    </location>
</feature>
<keyword evidence="4 6" id="KW-1133">Transmembrane helix</keyword>